<comment type="catalytic activity">
    <reaction evidence="5 6">
        <text>adenine + H2O + H(+) = hypoxanthine + NH4(+)</text>
        <dbReference type="Rhea" id="RHEA:23688"/>
        <dbReference type="ChEBI" id="CHEBI:15377"/>
        <dbReference type="ChEBI" id="CHEBI:15378"/>
        <dbReference type="ChEBI" id="CHEBI:16708"/>
        <dbReference type="ChEBI" id="CHEBI:17368"/>
        <dbReference type="ChEBI" id="CHEBI:28938"/>
        <dbReference type="EC" id="3.5.4.2"/>
    </reaction>
</comment>
<dbReference type="SUPFAM" id="SSF51338">
    <property type="entry name" value="Composite domain of metallo-dependent hydrolases"/>
    <property type="match status" value="1"/>
</dbReference>
<keyword evidence="3 6" id="KW-0378">Hydrolase</keyword>
<reference evidence="9" key="1">
    <citation type="journal article" date="2021" name="PeerJ">
        <title>Extensive microbial diversity within the chicken gut microbiome revealed by metagenomics and culture.</title>
        <authorList>
            <person name="Gilroy R."/>
            <person name="Ravi A."/>
            <person name="Getino M."/>
            <person name="Pursley I."/>
            <person name="Horton D.L."/>
            <person name="Alikhan N.F."/>
            <person name="Baker D."/>
            <person name="Gharbi K."/>
            <person name="Hall N."/>
            <person name="Watson M."/>
            <person name="Adriaenssens E.M."/>
            <person name="Foster-Nyarko E."/>
            <person name="Jarju S."/>
            <person name="Secka A."/>
            <person name="Antonio M."/>
            <person name="Oren A."/>
            <person name="Chaudhuri R.R."/>
            <person name="La Ragione R."/>
            <person name="Hildebrand F."/>
            <person name="Pallen M.J."/>
        </authorList>
    </citation>
    <scope>NUCLEOTIDE SEQUENCE</scope>
    <source>
        <strain evidence="9">ChiGjej2B2-7701</strain>
    </source>
</reference>
<evidence type="ECO:0000256" key="2">
    <source>
        <dbReference type="ARBA" id="ARBA00012782"/>
    </source>
</evidence>
<dbReference type="Proteomes" id="UP000746751">
    <property type="component" value="Unassembled WGS sequence"/>
</dbReference>
<evidence type="ECO:0000313" key="10">
    <source>
        <dbReference type="Proteomes" id="UP000746751"/>
    </source>
</evidence>
<evidence type="ECO:0000256" key="3">
    <source>
        <dbReference type="ARBA" id="ARBA00022801"/>
    </source>
</evidence>
<dbReference type="InterPro" id="IPR026912">
    <property type="entry name" value="Adenine_deam_C"/>
</dbReference>
<comment type="similarity">
    <text evidence="1 6">Belongs to the metallo-dependent hydrolases superfamily. Adenine deaminase family.</text>
</comment>
<dbReference type="EC" id="3.5.4.2" evidence="2 6"/>
<accession>A0A921IQQ5</accession>
<evidence type="ECO:0000259" key="8">
    <source>
        <dbReference type="Pfam" id="PF13382"/>
    </source>
</evidence>
<dbReference type="Gene3D" id="2.30.40.10">
    <property type="entry name" value="Urease, subunit C, domain 1"/>
    <property type="match status" value="1"/>
</dbReference>
<comment type="cofactor">
    <cofactor evidence="6">
        <name>Mn(2+)</name>
        <dbReference type="ChEBI" id="CHEBI:29035"/>
    </cofactor>
</comment>
<name>A0A921IQQ5_9ACTN</name>
<gene>
    <name evidence="6" type="primary">ade</name>
    <name evidence="9" type="ORF">K8U80_06235</name>
</gene>
<dbReference type="Pfam" id="PF13382">
    <property type="entry name" value="Adenine_deam_C"/>
    <property type="match status" value="1"/>
</dbReference>
<comment type="caution">
    <text evidence="9">The sequence shown here is derived from an EMBL/GenBank/DDBJ whole genome shotgun (WGS) entry which is preliminary data.</text>
</comment>
<evidence type="ECO:0000256" key="5">
    <source>
        <dbReference type="ARBA" id="ARBA00047720"/>
    </source>
</evidence>
<dbReference type="HAMAP" id="MF_01518">
    <property type="entry name" value="Adenine_deamin"/>
    <property type="match status" value="1"/>
</dbReference>
<keyword evidence="4 6" id="KW-0464">Manganese</keyword>
<dbReference type="PANTHER" id="PTHR11113:SF2">
    <property type="entry name" value="ADENINE DEAMINASE"/>
    <property type="match status" value="1"/>
</dbReference>
<dbReference type="InterPro" id="IPR006680">
    <property type="entry name" value="Amidohydro-rel"/>
</dbReference>
<feature type="domain" description="Amidohydrolase-related" evidence="7">
    <location>
        <begin position="74"/>
        <end position="363"/>
    </location>
</feature>
<dbReference type="GO" id="GO:0000034">
    <property type="term" value="F:adenine deaminase activity"/>
    <property type="evidence" value="ECO:0007669"/>
    <property type="project" value="UniProtKB-UniRule"/>
</dbReference>
<sequence length="605" mass="63914">MSSTRLQGIIDAAEGRVTADTLFTNAQIVDVYGHRVVSGRVAVKDGVIVGVLFDGRDDDARYDAERVVDCEGRYLCPGLIDGHLHIESSNIRPAEYARMALARGTTTAIADSHEIANVCGLDGLAFMIADARRAPLDIKFMMPSCVPALPDEQAGAEISAADMEAFFAEHPGEIFGLGEMMNMPGVTGADPETCARIDAARHTVTGLTDGHAPLVSGLDLNAYAAAGIIADHECTLPAEALDKLSRGMYIMLREGTCSHDLEQLAPLLIEDPARSRRCCFATDDRAPSDALATGMIDNACRLAIERGIDPVRAISMATLSAAECFGFDHGMGDARERRGAVAPGKRADLLLLDDLTFAEAPAAVYAAGVLVAEHGRFVGEIAPANDEVARLADELRGSVHLPGLSLDVFSYPFRPGEAVIDVIPGNAVTGIAHPESADGLRRIALIERHGRGCSAQKAGADGDGPAGTGLVGKHIGRGWLRGYTITGGAIASTIGHDSHNICVVGDNPEDMLVAVSNVHQGGHVLVRGGEVVARIDLPFGGLMSEGTAEEVAQDHEHFMEQARAMGIEPPLDPIMGVIFLPLPVIPTLRIRPEGMFDVTTFSYAS</sequence>
<dbReference type="Gene3D" id="3.20.20.140">
    <property type="entry name" value="Metal-dependent hydrolases"/>
    <property type="match status" value="1"/>
</dbReference>
<dbReference type="EMBL" id="DYVF01000041">
    <property type="protein sequence ID" value="HJG30978.1"/>
    <property type="molecule type" value="Genomic_DNA"/>
</dbReference>
<dbReference type="Pfam" id="PF01979">
    <property type="entry name" value="Amidohydro_1"/>
    <property type="match status" value="1"/>
</dbReference>
<dbReference type="InterPro" id="IPR011059">
    <property type="entry name" value="Metal-dep_hydrolase_composite"/>
</dbReference>
<dbReference type="InterPro" id="IPR006679">
    <property type="entry name" value="Adenine_deam"/>
</dbReference>
<proteinExistence type="inferred from homology"/>
<evidence type="ECO:0000256" key="6">
    <source>
        <dbReference type="HAMAP-Rule" id="MF_01518"/>
    </source>
</evidence>
<dbReference type="InterPro" id="IPR032466">
    <property type="entry name" value="Metal_Hydrolase"/>
</dbReference>
<reference evidence="9" key="2">
    <citation type="submission" date="2021-09" db="EMBL/GenBank/DDBJ databases">
        <authorList>
            <person name="Gilroy R."/>
        </authorList>
    </citation>
    <scope>NUCLEOTIDE SEQUENCE</scope>
    <source>
        <strain evidence="9">ChiGjej2B2-7701</strain>
    </source>
</reference>
<protein>
    <recommendedName>
        <fullName evidence="2 6">Adenine deaminase</fullName>
        <shortName evidence="6">Adenase</shortName>
        <shortName evidence="6">Adenine aminase</shortName>
        <ecNumber evidence="2 6">3.5.4.2</ecNumber>
    </recommendedName>
</protein>
<evidence type="ECO:0000256" key="4">
    <source>
        <dbReference type="ARBA" id="ARBA00023211"/>
    </source>
</evidence>
<dbReference type="PANTHER" id="PTHR11113">
    <property type="entry name" value="N-ACETYLGLUCOSAMINE-6-PHOSPHATE DEACETYLASE"/>
    <property type="match status" value="1"/>
</dbReference>
<organism evidence="9 10">
    <name type="scientific">Collinsella ihumii</name>
    <dbReference type="NCBI Taxonomy" id="1720204"/>
    <lineage>
        <taxon>Bacteria</taxon>
        <taxon>Bacillati</taxon>
        <taxon>Actinomycetota</taxon>
        <taxon>Coriobacteriia</taxon>
        <taxon>Coriobacteriales</taxon>
        <taxon>Coriobacteriaceae</taxon>
        <taxon>Collinsella</taxon>
    </lineage>
</organism>
<dbReference type="AlphaFoldDB" id="A0A921IQQ5"/>
<feature type="domain" description="Adenine deaminase C-terminal" evidence="8">
    <location>
        <begin position="473"/>
        <end position="601"/>
    </location>
</feature>
<evidence type="ECO:0000313" key="9">
    <source>
        <dbReference type="EMBL" id="HJG30978.1"/>
    </source>
</evidence>
<dbReference type="SUPFAM" id="SSF51556">
    <property type="entry name" value="Metallo-dependent hydrolases"/>
    <property type="match status" value="1"/>
</dbReference>
<dbReference type="GO" id="GO:0006146">
    <property type="term" value="P:adenine catabolic process"/>
    <property type="evidence" value="ECO:0007669"/>
    <property type="project" value="InterPro"/>
</dbReference>
<evidence type="ECO:0000256" key="1">
    <source>
        <dbReference type="ARBA" id="ARBA00006773"/>
    </source>
</evidence>
<evidence type="ECO:0000259" key="7">
    <source>
        <dbReference type="Pfam" id="PF01979"/>
    </source>
</evidence>